<dbReference type="Proteomes" id="UP000593579">
    <property type="component" value="Unassembled WGS sequence"/>
</dbReference>
<evidence type="ECO:0000313" key="1">
    <source>
        <dbReference type="EMBL" id="MBA0752128.1"/>
    </source>
</evidence>
<gene>
    <name evidence="1" type="ORF">Gogos_000996</name>
</gene>
<proteinExistence type="predicted"/>
<accession>A0A7J9CUT8</accession>
<organism evidence="1 2">
    <name type="scientific">Gossypium gossypioides</name>
    <name type="common">Mexican cotton</name>
    <name type="synonym">Selera gossypioides</name>
    <dbReference type="NCBI Taxonomy" id="34282"/>
    <lineage>
        <taxon>Eukaryota</taxon>
        <taxon>Viridiplantae</taxon>
        <taxon>Streptophyta</taxon>
        <taxon>Embryophyta</taxon>
        <taxon>Tracheophyta</taxon>
        <taxon>Spermatophyta</taxon>
        <taxon>Magnoliopsida</taxon>
        <taxon>eudicotyledons</taxon>
        <taxon>Gunneridae</taxon>
        <taxon>Pentapetalae</taxon>
        <taxon>rosids</taxon>
        <taxon>malvids</taxon>
        <taxon>Malvales</taxon>
        <taxon>Malvaceae</taxon>
        <taxon>Malvoideae</taxon>
        <taxon>Gossypium</taxon>
    </lineage>
</organism>
<sequence length="33" mass="3891">MGLLGEILHLMRDSVIQINIISRMRIFLIIRQP</sequence>
<protein>
    <submittedName>
        <fullName evidence="1">Uncharacterized protein</fullName>
    </submittedName>
</protein>
<reference evidence="1 2" key="1">
    <citation type="journal article" date="2019" name="Genome Biol. Evol.">
        <title>Insights into the evolution of the New World diploid cottons (Gossypium, subgenus Houzingenia) based on genome sequencing.</title>
        <authorList>
            <person name="Grover C.E."/>
            <person name="Arick M.A. 2nd"/>
            <person name="Thrash A."/>
            <person name="Conover J.L."/>
            <person name="Sanders W.S."/>
            <person name="Peterson D.G."/>
            <person name="Frelichowski J.E."/>
            <person name="Scheffler J.A."/>
            <person name="Scheffler B.E."/>
            <person name="Wendel J.F."/>
        </authorList>
    </citation>
    <scope>NUCLEOTIDE SEQUENCE [LARGE SCALE GENOMIC DNA]</scope>
    <source>
        <strain evidence="1">5</strain>
        <tissue evidence="1">Leaf</tissue>
    </source>
</reference>
<name>A0A7J9CUT8_GOSGO</name>
<dbReference type="EMBL" id="JABEZY010000013">
    <property type="protein sequence ID" value="MBA0752128.1"/>
    <property type="molecule type" value="Genomic_DNA"/>
</dbReference>
<keyword evidence="2" id="KW-1185">Reference proteome</keyword>
<dbReference type="AlphaFoldDB" id="A0A7J9CUT8"/>
<comment type="caution">
    <text evidence="1">The sequence shown here is derived from an EMBL/GenBank/DDBJ whole genome shotgun (WGS) entry which is preliminary data.</text>
</comment>
<evidence type="ECO:0000313" key="2">
    <source>
        <dbReference type="Proteomes" id="UP000593579"/>
    </source>
</evidence>